<dbReference type="GeneID" id="19265755"/>
<organism evidence="10 11">
    <name type="scientific">Pestalotiopsis fici (strain W106-1 / CGMCC3.15140)</name>
    <dbReference type="NCBI Taxonomy" id="1229662"/>
    <lineage>
        <taxon>Eukaryota</taxon>
        <taxon>Fungi</taxon>
        <taxon>Dikarya</taxon>
        <taxon>Ascomycota</taxon>
        <taxon>Pezizomycotina</taxon>
        <taxon>Sordariomycetes</taxon>
        <taxon>Xylariomycetidae</taxon>
        <taxon>Amphisphaeriales</taxon>
        <taxon>Sporocadaceae</taxon>
        <taxon>Pestalotiopsis</taxon>
    </lineage>
</organism>
<dbReference type="InterPro" id="IPR008426">
    <property type="entry name" value="CENP-H_C"/>
</dbReference>
<dbReference type="GO" id="GO:0051382">
    <property type="term" value="P:kinetochore assembly"/>
    <property type="evidence" value="ECO:0007669"/>
    <property type="project" value="InterPro"/>
</dbReference>
<dbReference type="PANTHER" id="PTHR48122:SF1">
    <property type="entry name" value="CENTROMERE PROTEIN H"/>
    <property type="match status" value="1"/>
</dbReference>
<keyword evidence="3" id="KW-0158">Chromosome</keyword>
<comment type="similarity">
    <text evidence="7">Belongs to the CENP-H/MCM16 family.</text>
</comment>
<dbReference type="eggNOG" id="ENOG502S9QV">
    <property type="taxonomic scope" value="Eukaryota"/>
</dbReference>
<dbReference type="InParanoid" id="W3XLN9"/>
<dbReference type="GO" id="GO:0007052">
    <property type="term" value="P:mitotic spindle organization"/>
    <property type="evidence" value="ECO:0007669"/>
    <property type="project" value="TreeGrafter"/>
</dbReference>
<accession>W3XLN9</accession>
<name>W3XLN9_PESFW</name>
<evidence type="ECO:0000256" key="6">
    <source>
        <dbReference type="ARBA" id="ARBA00023328"/>
    </source>
</evidence>
<evidence type="ECO:0000256" key="1">
    <source>
        <dbReference type="ARBA" id="ARBA00004123"/>
    </source>
</evidence>
<evidence type="ECO:0000256" key="7">
    <source>
        <dbReference type="ARBA" id="ARBA00025735"/>
    </source>
</evidence>
<evidence type="ECO:0000313" key="10">
    <source>
        <dbReference type="EMBL" id="ETS86914.1"/>
    </source>
</evidence>
<dbReference type="AlphaFoldDB" id="W3XLN9"/>
<sequence>MDIPARTENSLPLSEDEKRVLELYDRLQQLQLEIALITAQKNYTPSTSRAQTVEDAQNDLLESRARYVLRNQVTESVVMANPVLQAVHGGTNASPIEKDLLGVLAKRDSASIALADQTTSTKQINEEIMDVRSRTLQLSRQNVDLASQVLSLAGEAEERKAAAVEDTEQAEEIAQLEQEVKASRQRWRVMKATASAIVAGSGVDWAADEQLKSIVLDEDDDGV</sequence>
<evidence type="ECO:0000256" key="2">
    <source>
        <dbReference type="ARBA" id="ARBA00004629"/>
    </source>
</evidence>
<dbReference type="RefSeq" id="XP_007827514.1">
    <property type="nucleotide sequence ID" value="XM_007829323.1"/>
</dbReference>
<dbReference type="GO" id="GO:0007059">
    <property type="term" value="P:chromosome segregation"/>
    <property type="evidence" value="ECO:0007669"/>
    <property type="project" value="TreeGrafter"/>
</dbReference>
<evidence type="ECO:0000256" key="5">
    <source>
        <dbReference type="ARBA" id="ARBA00023242"/>
    </source>
</evidence>
<dbReference type="OrthoDB" id="2274804at2759"/>
<evidence type="ECO:0000259" key="9">
    <source>
        <dbReference type="Pfam" id="PF05837"/>
    </source>
</evidence>
<dbReference type="GO" id="GO:0005634">
    <property type="term" value="C:nucleus"/>
    <property type="evidence" value="ECO:0007669"/>
    <property type="project" value="UniProtKB-SubCell"/>
</dbReference>
<proteinExistence type="inferred from homology"/>
<dbReference type="InterPro" id="IPR040034">
    <property type="entry name" value="CENP-H"/>
</dbReference>
<gene>
    <name evidence="10" type="ORF">PFICI_00742</name>
</gene>
<reference evidence="11" key="1">
    <citation type="journal article" date="2015" name="BMC Genomics">
        <title>Genomic and transcriptomic analysis of the endophytic fungus Pestalotiopsis fici reveals its lifestyle and high potential for synthesis of natural products.</title>
        <authorList>
            <person name="Wang X."/>
            <person name="Zhang X."/>
            <person name="Liu L."/>
            <person name="Xiang M."/>
            <person name="Wang W."/>
            <person name="Sun X."/>
            <person name="Che Y."/>
            <person name="Guo L."/>
            <person name="Liu G."/>
            <person name="Guo L."/>
            <person name="Wang C."/>
            <person name="Yin W.B."/>
            <person name="Stadler M."/>
            <person name="Zhang X."/>
            <person name="Liu X."/>
        </authorList>
    </citation>
    <scope>NUCLEOTIDE SEQUENCE [LARGE SCALE GENOMIC DNA]</scope>
    <source>
        <strain evidence="11">W106-1 / CGMCC3.15140</strain>
    </source>
</reference>
<dbReference type="GO" id="GO:0000776">
    <property type="term" value="C:kinetochore"/>
    <property type="evidence" value="ECO:0007669"/>
    <property type="project" value="UniProtKB-KW"/>
</dbReference>
<dbReference type="PANTHER" id="PTHR48122">
    <property type="entry name" value="CENTROMERE PROTEIN H"/>
    <property type="match status" value="1"/>
</dbReference>
<evidence type="ECO:0000256" key="3">
    <source>
        <dbReference type="ARBA" id="ARBA00022454"/>
    </source>
</evidence>
<keyword evidence="11" id="KW-1185">Reference proteome</keyword>
<keyword evidence="8" id="KW-0175">Coiled coil</keyword>
<dbReference type="STRING" id="1229662.W3XLN9"/>
<evidence type="ECO:0000313" key="11">
    <source>
        <dbReference type="Proteomes" id="UP000030651"/>
    </source>
</evidence>
<evidence type="ECO:0000256" key="4">
    <source>
        <dbReference type="ARBA" id="ARBA00022838"/>
    </source>
</evidence>
<dbReference type="GO" id="GO:0043515">
    <property type="term" value="F:kinetochore binding"/>
    <property type="evidence" value="ECO:0007669"/>
    <property type="project" value="TreeGrafter"/>
</dbReference>
<dbReference type="OMA" id="WRVMKGV"/>
<dbReference type="EMBL" id="KI912109">
    <property type="protein sequence ID" value="ETS86914.1"/>
    <property type="molecule type" value="Genomic_DNA"/>
</dbReference>
<keyword evidence="5" id="KW-0539">Nucleus</keyword>
<comment type="subcellular location">
    <subcellularLocation>
        <location evidence="2">Chromosome</location>
        <location evidence="2">Centromere</location>
        <location evidence="2">Kinetochore</location>
    </subcellularLocation>
    <subcellularLocation>
        <location evidence="1">Nucleus</location>
    </subcellularLocation>
</comment>
<dbReference type="Pfam" id="PF05837">
    <property type="entry name" value="CENP-H"/>
    <property type="match status" value="1"/>
</dbReference>
<keyword evidence="4" id="KW-0995">Kinetochore</keyword>
<keyword evidence="6" id="KW-0137">Centromere</keyword>
<feature type="coiled-coil region" evidence="8">
    <location>
        <begin position="13"/>
        <end position="40"/>
    </location>
</feature>
<dbReference type="KEGG" id="pfy:PFICI_00742"/>
<dbReference type="Proteomes" id="UP000030651">
    <property type="component" value="Unassembled WGS sequence"/>
</dbReference>
<feature type="domain" description="Centromere protein H C-terminal" evidence="9">
    <location>
        <begin position="19"/>
        <end position="218"/>
    </location>
</feature>
<evidence type="ECO:0000256" key="8">
    <source>
        <dbReference type="SAM" id="Coils"/>
    </source>
</evidence>
<dbReference type="HOGENOM" id="CLU_078299_0_0_1"/>
<protein>
    <recommendedName>
        <fullName evidence="9">Centromere protein H C-terminal domain-containing protein</fullName>
    </recommendedName>
</protein>